<feature type="region of interest" description="Disordered" evidence="5">
    <location>
        <begin position="472"/>
        <end position="521"/>
    </location>
</feature>
<organism evidence="7 8">
    <name type="scientific">Riccia sorocarpa</name>
    <dbReference type="NCBI Taxonomy" id="122646"/>
    <lineage>
        <taxon>Eukaryota</taxon>
        <taxon>Viridiplantae</taxon>
        <taxon>Streptophyta</taxon>
        <taxon>Embryophyta</taxon>
        <taxon>Marchantiophyta</taxon>
        <taxon>Marchantiopsida</taxon>
        <taxon>Marchantiidae</taxon>
        <taxon>Marchantiales</taxon>
        <taxon>Ricciaceae</taxon>
        <taxon>Riccia</taxon>
    </lineage>
</organism>
<accession>A0ABD3IB70</accession>
<evidence type="ECO:0000256" key="1">
    <source>
        <dbReference type="ARBA" id="ARBA00004123"/>
    </source>
</evidence>
<evidence type="ECO:0000313" key="7">
    <source>
        <dbReference type="EMBL" id="KAL3700943.1"/>
    </source>
</evidence>
<protein>
    <recommendedName>
        <fullName evidence="6">BHLH domain-containing protein</fullName>
    </recommendedName>
</protein>
<comment type="caution">
    <text evidence="7">The sequence shown here is derived from an EMBL/GenBank/DDBJ whole genome shotgun (WGS) entry which is preliminary data.</text>
</comment>
<dbReference type="GO" id="GO:0005634">
    <property type="term" value="C:nucleus"/>
    <property type="evidence" value="ECO:0007669"/>
    <property type="project" value="UniProtKB-SubCell"/>
</dbReference>
<dbReference type="AlphaFoldDB" id="A0ABD3IB70"/>
<dbReference type="InterPro" id="IPR036638">
    <property type="entry name" value="HLH_DNA-bd_sf"/>
</dbReference>
<reference evidence="7 8" key="1">
    <citation type="submission" date="2024-09" db="EMBL/GenBank/DDBJ databases">
        <title>Chromosome-scale assembly of Riccia sorocarpa.</title>
        <authorList>
            <person name="Paukszto L."/>
        </authorList>
    </citation>
    <scope>NUCLEOTIDE SEQUENCE [LARGE SCALE GENOMIC DNA]</scope>
    <source>
        <strain evidence="7">LP-2024</strain>
        <tissue evidence="7">Aerial parts of the thallus</tissue>
    </source>
</reference>
<keyword evidence="8" id="KW-1185">Reference proteome</keyword>
<dbReference type="PANTHER" id="PTHR45914">
    <property type="entry name" value="TRANSCRIPTION FACTOR HEC3-RELATED"/>
    <property type="match status" value="1"/>
</dbReference>
<feature type="region of interest" description="Disordered" evidence="5">
    <location>
        <begin position="358"/>
        <end position="391"/>
    </location>
</feature>
<dbReference type="InterPro" id="IPR011598">
    <property type="entry name" value="bHLH_dom"/>
</dbReference>
<evidence type="ECO:0000256" key="4">
    <source>
        <dbReference type="ARBA" id="ARBA00023242"/>
    </source>
</evidence>
<sequence>MALAASPVPSSVPVDSKSLPFNKKEGDVWNSFKGGHNADDGQNLVSLVKTALDQQQQQEEEHKVQDLIANFSTGSPVTVLPPLPPYTSCSSGIGMLEIPSGAAAAWNTMSKTSVSSSALDSSTPPEFFNTFNFQEHMLGSEDCEQLLASPVVGNLPSVLEFPDPFSRFSDQMTNCASMCNEFSPVSELECLLPPAVDVQQHQHVQAVKSPESVGNNQVQNSPPLQQQQQEFCQDFFAGGSYPELNSRRSESSLLSPPSARRRLSWSEYQVVEPLGGLPSTVDPVRFNCFSSQLQGSLYDHNPFQLPLPSVQPLMDNNTLGGLNMMNAYRSSSSSGQDSLLDSLVGDAVRGSSSLKRPYSTMMSMQQQQPVPSTCSISSAAPPAPSFSTSSSTSNKYLNFGAHLPIPPVPKNLSDNCSISSPILPPILPNLSTRNCDTQQQQQQANVAAFNAMLYKTQGNSSSEMMQQLQQATQCGQGTTTTNGSSSCDSGAATARPVVPPPKLRRRHGTATDPQSIAARTRRERFSDRIRVLQSLVPNGERLDTVSMLGHTLEYVRFLQHQVWTLYNGNDDVAATADSESREKWKEFMEASQSSTVVA</sequence>
<evidence type="ECO:0000256" key="2">
    <source>
        <dbReference type="ARBA" id="ARBA00023015"/>
    </source>
</evidence>
<dbReference type="SMART" id="SM00353">
    <property type="entry name" value="HLH"/>
    <property type="match status" value="1"/>
</dbReference>
<evidence type="ECO:0000256" key="3">
    <source>
        <dbReference type="ARBA" id="ARBA00023163"/>
    </source>
</evidence>
<dbReference type="Gene3D" id="4.10.280.10">
    <property type="entry name" value="Helix-loop-helix DNA-binding domain"/>
    <property type="match status" value="1"/>
</dbReference>
<name>A0ABD3IB70_9MARC</name>
<feature type="domain" description="BHLH" evidence="6">
    <location>
        <begin position="509"/>
        <end position="558"/>
    </location>
</feature>
<evidence type="ECO:0000256" key="5">
    <source>
        <dbReference type="SAM" id="MobiDB-lite"/>
    </source>
</evidence>
<feature type="compositionally biased region" description="Low complexity" evidence="5">
    <location>
        <begin position="1"/>
        <end position="14"/>
    </location>
</feature>
<dbReference type="Proteomes" id="UP001633002">
    <property type="component" value="Unassembled WGS sequence"/>
</dbReference>
<comment type="subcellular location">
    <subcellularLocation>
        <location evidence="1">Nucleus</location>
    </subcellularLocation>
</comment>
<dbReference type="PROSITE" id="PS50888">
    <property type="entry name" value="BHLH"/>
    <property type="match status" value="1"/>
</dbReference>
<feature type="region of interest" description="Disordered" evidence="5">
    <location>
        <begin position="1"/>
        <end position="21"/>
    </location>
</feature>
<evidence type="ECO:0000313" key="8">
    <source>
        <dbReference type="Proteomes" id="UP001633002"/>
    </source>
</evidence>
<keyword evidence="3" id="KW-0804">Transcription</keyword>
<keyword evidence="4" id="KW-0539">Nucleus</keyword>
<proteinExistence type="predicted"/>
<dbReference type="PANTHER" id="PTHR45914:SF12">
    <property type="entry name" value="TRANSCRIPTION FACTOR BHLH87"/>
    <property type="match status" value="1"/>
</dbReference>
<dbReference type="SUPFAM" id="SSF47459">
    <property type="entry name" value="HLH, helix-loop-helix DNA-binding domain"/>
    <property type="match status" value="1"/>
</dbReference>
<gene>
    <name evidence="7" type="ORF">R1sor_018965</name>
</gene>
<evidence type="ECO:0000259" key="6">
    <source>
        <dbReference type="PROSITE" id="PS50888"/>
    </source>
</evidence>
<dbReference type="InterPro" id="IPR045843">
    <property type="entry name" value="IND-like"/>
</dbReference>
<keyword evidence="2" id="KW-0805">Transcription regulation</keyword>
<feature type="compositionally biased region" description="Low complexity" evidence="5">
    <location>
        <begin position="472"/>
        <end position="490"/>
    </location>
</feature>
<dbReference type="Pfam" id="PF00010">
    <property type="entry name" value="HLH"/>
    <property type="match status" value="1"/>
</dbReference>
<dbReference type="EMBL" id="JBJQOH010000001">
    <property type="protein sequence ID" value="KAL3700943.1"/>
    <property type="molecule type" value="Genomic_DNA"/>
</dbReference>